<dbReference type="GO" id="GO:0009738">
    <property type="term" value="P:abscisic acid-activated signaling pathway"/>
    <property type="evidence" value="ECO:0007669"/>
    <property type="project" value="UniProtKB-KW"/>
</dbReference>
<reference evidence="12" key="1">
    <citation type="journal article" date="2019" name="Database">
        <title>The radish genome database (RadishGD): an integrated information resource for radish genomics.</title>
        <authorList>
            <person name="Yu H.J."/>
            <person name="Baek S."/>
            <person name="Lee Y.J."/>
            <person name="Cho A."/>
            <person name="Mun J.H."/>
        </authorList>
    </citation>
    <scope>NUCLEOTIDE SEQUENCE [LARGE SCALE GENOMIC DNA]</scope>
    <source>
        <strain evidence="12">cv. WK10039</strain>
    </source>
</reference>
<evidence type="ECO:0000256" key="4">
    <source>
        <dbReference type="ARBA" id="ARBA00023015"/>
    </source>
</evidence>
<evidence type="ECO:0000313" key="14">
    <source>
        <dbReference type="RefSeq" id="XP_018434015.2"/>
    </source>
</evidence>
<feature type="region of interest" description="Disordered" evidence="10">
    <location>
        <begin position="88"/>
        <end position="154"/>
    </location>
</feature>
<keyword evidence="5" id="KW-0238">DNA-binding</keyword>
<comment type="similarity">
    <text evidence="8">Belongs to the bZIP family. ABI5 subfamily.</text>
</comment>
<gene>
    <name evidence="13 14" type="primary">LOC108806406</name>
</gene>
<protein>
    <submittedName>
        <fullName evidence="13 14">Protein ABSCISIC ACID-INSENSITIVE 5</fullName>
    </submittedName>
</protein>
<feature type="region of interest" description="Disordered" evidence="10">
    <location>
        <begin position="1"/>
        <end position="37"/>
    </location>
</feature>
<comment type="subcellular location">
    <subcellularLocation>
        <location evidence="1">Nucleus</location>
    </subcellularLocation>
</comment>
<dbReference type="GO" id="GO:0009651">
    <property type="term" value="P:response to salt stress"/>
    <property type="evidence" value="ECO:0007669"/>
    <property type="project" value="UniProtKB-ARBA"/>
</dbReference>
<evidence type="ECO:0000256" key="3">
    <source>
        <dbReference type="ARBA" id="ARBA00022682"/>
    </source>
</evidence>
<keyword evidence="3" id="KW-0938">Abscisic acid signaling pathway</keyword>
<dbReference type="GeneID" id="108806406"/>
<feature type="region of interest" description="Disordered" evidence="10">
    <location>
        <begin position="167"/>
        <end position="207"/>
    </location>
</feature>
<feature type="compositionally biased region" description="Gly residues" evidence="10">
    <location>
        <begin position="108"/>
        <end position="126"/>
    </location>
</feature>
<evidence type="ECO:0000256" key="7">
    <source>
        <dbReference type="ARBA" id="ARBA00023242"/>
    </source>
</evidence>
<dbReference type="RefSeq" id="XP_018434015.2">
    <property type="nucleotide sequence ID" value="XM_018578513.2"/>
</dbReference>
<dbReference type="PANTHER" id="PTHR22952">
    <property type="entry name" value="CAMP-RESPONSE ELEMENT BINDING PROTEIN-RELATED"/>
    <property type="match status" value="1"/>
</dbReference>
<feature type="coiled-coil region" evidence="9">
    <location>
        <begin position="374"/>
        <end position="411"/>
    </location>
</feature>
<dbReference type="AlphaFoldDB" id="A0A6J0JEH5"/>
<dbReference type="InterPro" id="IPR004827">
    <property type="entry name" value="bZIP"/>
</dbReference>
<keyword evidence="6" id="KW-0804">Transcription</keyword>
<evidence type="ECO:0000256" key="10">
    <source>
        <dbReference type="SAM" id="MobiDB-lite"/>
    </source>
</evidence>
<evidence type="ECO:0000313" key="12">
    <source>
        <dbReference type="Proteomes" id="UP000504610"/>
    </source>
</evidence>
<evidence type="ECO:0000256" key="1">
    <source>
        <dbReference type="ARBA" id="ARBA00004123"/>
    </source>
</evidence>
<dbReference type="GO" id="GO:0009414">
    <property type="term" value="P:response to water deprivation"/>
    <property type="evidence" value="ECO:0007669"/>
    <property type="project" value="UniProtKB-ARBA"/>
</dbReference>
<dbReference type="GO" id="GO:0009845">
    <property type="term" value="P:seed germination"/>
    <property type="evidence" value="ECO:0007669"/>
    <property type="project" value="UniProtKB-ARBA"/>
</dbReference>
<feature type="compositionally biased region" description="Gly residues" evidence="10">
    <location>
        <begin position="170"/>
        <end position="187"/>
    </location>
</feature>
<keyword evidence="4" id="KW-0805">Transcription regulation</keyword>
<evidence type="ECO:0000256" key="5">
    <source>
        <dbReference type="ARBA" id="ARBA00023125"/>
    </source>
</evidence>
<organism evidence="12 14">
    <name type="scientific">Raphanus sativus</name>
    <name type="common">Radish</name>
    <name type="synonym">Raphanus raphanistrum var. sativus</name>
    <dbReference type="NCBI Taxonomy" id="3726"/>
    <lineage>
        <taxon>Eukaryota</taxon>
        <taxon>Viridiplantae</taxon>
        <taxon>Streptophyta</taxon>
        <taxon>Embryophyta</taxon>
        <taxon>Tracheophyta</taxon>
        <taxon>Spermatophyta</taxon>
        <taxon>Magnoliopsida</taxon>
        <taxon>eudicotyledons</taxon>
        <taxon>Gunneridae</taxon>
        <taxon>Pentapetalae</taxon>
        <taxon>rosids</taxon>
        <taxon>malvids</taxon>
        <taxon>Brassicales</taxon>
        <taxon>Brassicaceae</taxon>
        <taxon>Brassiceae</taxon>
        <taxon>Raphanus</taxon>
    </lineage>
</organism>
<evidence type="ECO:0000256" key="2">
    <source>
        <dbReference type="ARBA" id="ARBA00022553"/>
    </source>
</evidence>
<dbReference type="KEGG" id="rsz:108806406"/>
<dbReference type="Pfam" id="PF00170">
    <property type="entry name" value="bZIP_1"/>
    <property type="match status" value="1"/>
</dbReference>
<name>A0A6J0JEH5_RAPSA</name>
<dbReference type="InterPro" id="IPR046347">
    <property type="entry name" value="bZIP_sf"/>
</dbReference>
<evidence type="ECO:0000256" key="8">
    <source>
        <dbReference type="ARBA" id="ARBA00061369"/>
    </source>
</evidence>
<evidence type="ECO:0000256" key="6">
    <source>
        <dbReference type="ARBA" id="ARBA00023163"/>
    </source>
</evidence>
<dbReference type="SMART" id="SM00338">
    <property type="entry name" value="BRLZ"/>
    <property type="match status" value="1"/>
</dbReference>
<accession>A0A6J0JEH5</accession>
<dbReference type="GO" id="GO:0043565">
    <property type="term" value="F:sequence-specific DNA binding"/>
    <property type="evidence" value="ECO:0007669"/>
    <property type="project" value="UniProtKB-ARBA"/>
</dbReference>
<feature type="compositionally biased region" description="Basic and acidic residues" evidence="10">
    <location>
        <begin position="1"/>
        <end position="18"/>
    </location>
</feature>
<feature type="domain" description="BZIP" evidence="11">
    <location>
        <begin position="356"/>
        <end position="408"/>
    </location>
</feature>
<dbReference type="GO" id="GO:0003700">
    <property type="term" value="F:DNA-binding transcription factor activity"/>
    <property type="evidence" value="ECO:0007669"/>
    <property type="project" value="InterPro"/>
</dbReference>
<evidence type="ECO:0000313" key="13">
    <source>
        <dbReference type="RefSeq" id="XP_018434014.2"/>
    </source>
</evidence>
<keyword evidence="2" id="KW-0597">Phosphoprotein</keyword>
<keyword evidence="7" id="KW-0539">Nucleus</keyword>
<dbReference type="PROSITE" id="PS50217">
    <property type="entry name" value="BZIP"/>
    <property type="match status" value="1"/>
</dbReference>
<dbReference type="RefSeq" id="XP_018434014.2">
    <property type="nucleotide sequence ID" value="XM_018578512.2"/>
</dbReference>
<dbReference type="OrthoDB" id="644067at2759"/>
<reference evidence="13 14" key="2">
    <citation type="submission" date="2025-04" db="UniProtKB">
        <authorList>
            <consortium name="RefSeq"/>
        </authorList>
    </citation>
    <scope>IDENTIFICATION</scope>
    <source>
        <tissue evidence="13 14">Leaf</tissue>
    </source>
</reference>
<dbReference type="CDD" id="cd14707">
    <property type="entry name" value="bZIP_plant_BZIP46"/>
    <property type="match status" value="1"/>
</dbReference>
<dbReference type="PROSITE" id="PS00036">
    <property type="entry name" value="BZIP_BASIC"/>
    <property type="match status" value="1"/>
</dbReference>
<dbReference type="FunFam" id="1.20.5.170:FF:000060">
    <property type="entry name" value="protein ABSCISIC ACID-INSENSITIVE 5 isoform X1"/>
    <property type="match status" value="1"/>
</dbReference>
<keyword evidence="12" id="KW-1185">Reference proteome</keyword>
<keyword evidence="9" id="KW-0175">Coiled coil</keyword>
<dbReference type="GO" id="GO:0045893">
    <property type="term" value="P:positive regulation of DNA-templated transcription"/>
    <property type="evidence" value="ECO:0007669"/>
    <property type="project" value="InterPro"/>
</dbReference>
<sequence>MVSRETEMISEREVESSTRHNGGAGGGGGENHPFSSLGRQSSIYSLTLDEFQHALCENGKNFGSMNMDEFLVSIWNAEENNNNNNHQATAAAASHPVPPSHNGFNNNNGGGESGVFSGGGGGGGSSGNQAANKRPGIVKQPSLPRQGSLTLPSPLCRKTVEEVWSEIHRGGGSGGGGGESNGRGGSSSNGQNNANNGGGGGESAARQPTFGEMTLEDFLVKAGVVREHPTNPKPILNPTPSSVIPASTQQQQLYGVFPGGGDPTFAVGVGDYGKRAGGGGGGYQQAPPVQTGVCYGGGGGFGAGGQQMGMVGPLSPVSSDGIGHGQVDNIGGQYGVDMGGLRGRKRVVDGPVEKVVERRQRRMIKNRESAARSRARKQAYTVELEAELNQLKEENAQLKHALGELERKRKQQYFESLKTRAQPKVPKVSGRLRTLMRNPSCPL</sequence>
<dbReference type="GO" id="GO:0005634">
    <property type="term" value="C:nucleus"/>
    <property type="evidence" value="ECO:0007669"/>
    <property type="project" value="UniProtKB-SubCell"/>
</dbReference>
<dbReference type="SUPFAM" id="SSF57959">
    <property type="entry name" value="Leucine zipper domain"/>
    <property type="match status" value="1"/>
</dbReference>
<evidence type="ECO:0000259" key="11">
    <source>
        <dbReference type="PROSITE" id="PS50217"/>
    </source>
</evidence>
<dbReference type="Proteomes" id="UP000504610">
    <property type="component" value="Chromosome 6"/>
</dbReference>
<proteinExistence type="inferred from homology"/>
<evidence type="ECO:0000256" key="9">
    <source>
        <dbReference type="SAM" id="Coils"/>
    </source>
</evidence>
<dbReference type="PANTHER" id="PTHR22952:SF175">
    <property type="entry name" value="PROTEIN ABSCISIC ACID-INSENSITIVE 5"/>
    <property type="match status" value="1"/>
</dbReference>
<dbReference type="InterPro" id="IPR043452">
    <property type="entry name" value="BZIP46-like"/>
</dbReference>
<dbReference type="Gene3D" id="1.20.5.170">
    <property type="match status" value="1"/>
</dbReference>